<dbReference type="Pfam" id="PF08757">
    <property type="entry name" value="CotH"/>
    <property type="match status" value="1"/>
</dbReference>
<proteinExistence type="predicted"/>
<dbReference type="InterPro" id="IPR036415">
    <property type="entry name" value="Lamin_tail_dom_sf"/>
</dbReference>
<dbReference type="EMBL" id="DRTD01000577">
    <property type="protein sequence ID" value="HHE55659.1"/>
    <property type="molecule type" value="Genomic_DNA"/>
</dbReference>
<dbReference type="Gene3D" id="2.60.40.1260">
    <property type="entry name" value="Lamin Tail domain"/>
    <property type="match status" value="1"/>
</dbReference>
<feature type="domain" description="LTD" evidence="1">
    <location>
        <begin position="399"/>
        <end position="558"/>
    </location>
</feature>
<evidence type="ECO:0000259" key="1">
    <source>
        <dbReference type="PROSITE" id="PS51841"/>
    </source>
</evidence>
<dbReference type="NCBIfam" id="TIGR04183">
    <property type="entry name" value="Por_Secre_tail"/>
    <property type="match status" value="1"/>
</dbReference>
<dbReference type="InterPro" id="IPR001322">
    <property type="entry name" value="Lamin_tail_dom"/>
</dbReference>
<dbReference type="InterPro" id="IPR025965">
    <property type="entry name" value="FlgD/Vpr_Ig-like"/>
</dbReference>
<dbReference type="InterPro" id="IPR014867">
    <property type="entry name" value="Spore_coat_CotH_CotH2/3/7"/>
</dbReference>
<organism evidence="2">
    <name type="scientific">Caldithrix abyssi</name>
    <dbReference type="NCBI Taxonomy" id="187145"/>
    <lineage>
        <taxon>Bacteria</taxon>
        <taxon>Pseudomonadati</taxon>
        <taxon>Calditrichota</taxon>
        <taxon>Calditrichia</taxon>
        <taxon>Calditrichales</taxon>
        <taxon>Calditrichaceae</taxon>
        <taxon>Caldithrix</taxon>
    </lineage>
</organism>
<evidence type="ECO:0000313" key="2">
    <source>
        <dbReference type="EMBL" id="HHE55659.1"/>
    </source>
</evidence>
<dbReference type="InterPro" id="IPR026444">
    <property type="entry name" value="Secre_tail"/>
</dbReference>
<dbReference type="Gene3D" id="2.60.40.4070">
    <property type="match status" value="1"/>
</dbReference>
<dbReference type="Proteomes" id="UP000886111">
    <property type="component" value="Unassembled WGS sequence"/>
</dbReference>
<dbReference type="PROSITE" id="PS51841">
    <property type="entry name" value="LTD"/>
    <property type="match status" value="1"/>
</dbReference>
<dbReference type="SUPFAM" id="SSF74853">
    <property type="entry name" value="Lamin A/C globular tail domain"/>
    <property type="match status" value="1"/>
</dbReference>
<dbReference type="Pfam" id="PF13860">
    <property type="entry name" value="FlgD_ig"/>
    <property type="match status" value="1"/>
</dbReference>
<dbReference type="Pfam" id="PF00932">
    <property type="entry name" value="LTD"/>
    <property type="match status" value="1"/>
</dbReference>
<reference evidence="2" key="1">
    <citation type="journal article" date="2020" name="mSystems">
        <title>Genome- and Community-Level Interaction Insights into Carbon Utilization and Element Cycling Functions of Hydrothermarchaeota in Hydrothermal Sediment.</title>
        <authorList>
            <person name="Zhou Z."/>
            <person name="Liu Y."/>
            <person name="Xu W."/>
            <person name="Pan J."/>
            <person name="Luo Z.H."/>
            <person name="Li M."/>
        </authorList>
    </citation>
    <scope>NUCLEOTIDE SEQUENCE [LARGE SCALE GENOMIC DNA]</scope>
    <source>
        <strain evidence="2">HyVt-76</strain>
    </source>
</reference>
<dbReference type="AlphaFoldDB" id="A0A7V5H4E5"/>
<protein>
    <submittedName>
        <fullName evidence="2">T9SS type A sorting domain-containing protein</fullName>
    </submittedName>
</protein>
<sequence>EYFDYPLFPNLPFSRYHSFVLRNSGNDWERTMFADGMIQTLAEDLDIETQAYRPCRVYLNGKYWGILNLREKINEAYLEQHFGVERDALDLLELDGTPLTGSAEHYSDLLDFVYNHDLSNQENFDQVKKMMDVENFITYQAFEIFIDNRDWPGNNIKYWRPHQPDGRWRWILFDLDFGFGLNAYGIGGNAYAYSYNTLEYATSPTQTPNHWGNPPWSTFLLRKLLENSEFKQKFINRFADLMNSIFKSSYVFAVIDSLQQNIEAEMEKHYQRWSQPVWWIDDQLWWNSFDDWYHFIAIFKDFARYRPAYMRLFIQEKFDLPKSISLEIQMDPIGAGQIELNDFLQVSAFPFVGIYFAGNPLTLQAKANAGFEFVGWSGAAISNKPQISIKPTQSLLLRAHFRKTSNESSNIVINEINYHSEKAFDPGDWIELYNRSSQTIDLTGWFVSDSDSSHVFTFPEETHLNPNAFLIVCVDSLKFRSLFSDHTIEVIGNMNFGLSGSGDEVKLFDEQSMLVDSVKYDDQLPWPTEADGLGATLELINPDSNNALAQNWRASQNHGTPGQVNSVFTRVEDMSAKLLSENFRLLGNYPNPFNQTTRIQFFLKQSSTVKIEIFDVRGLLIRQYDERNYSAGNHSIFWDGKSELGASLSSGLYICRIKAGSVQQQLKMLLIR</sequence>
<feature type="non-terminal residue" evidence="2">
    <location>
        <position position="1"/>
    </location>
</feature>
<comment type="caution">
    <text evidence="2">The sequence shown here is derived from an EMBL/GenBank/DDBJ whole genome shotgun (WGS) entry which is preliminary data.</text>
</comment>
<gene>
    <name evidence="2" type="ORF">ENL21_07745</name>
</gene>
<name>A0A7V5H4E5_CALAY</name>
<accession>A0A7V5H4E5</accession>